<dbReference type="CDD" id="cd16144">
    <property type="entry name" value="ARS_like"/>
    <property type="match status" value="1"/>
</dbReference>
<evidence type="ECO:0000256" key="1">
    <source>
        <dbReference type="ARBA" id="ARBA00001913"/>
    </source>
</evidence>
<name>A0A9D1S4N1_9FIRM</name>
<dbReference type="PANTHER" id="PTHR42693:SF42">
    <property type="entry name" value="ARYLSULFATASE G"/>
    <property type="match status" value="1"/>
</dbReference>
<dbReference type="Gene3D" id="3.30.1120.10">
    <property type="match status" value="1"/>
</dbReference>
<dbReference type="InterPro" id="IPR017850">
    <property type="entry name" value="Alkaline_phosphatase_core_sf"/>
</dbReference>
<feature type="domain" description="Sulfatase N-terminal" evidence="7">
    <location>
        <begin position="4"/>
        <end position="350"/>
    </location>
</feature>
<evidence type="ECO:0000313" key="9">
    <source>
        <dbReference type="Proteomes" id="UP000824123"/>
    </source>
</evidence>
<organism evidence="8 9">
    <name type="scientific">Candidatus Fimadaptatus faecigallinarum</name>
    <dbReference type="NCBI Taxonomy" id="2840814"/>
    <lineage>
        <taxon>Bacteria</taxon>
        <taxon>Bacillati</taxon>
        <taxon>Bacillota</taxon>
        <taxon>Clostridia</taxon>
        <taxon>Eubacteriales</taxon>
        <taxon>Candidatus Fimadaptatus</taxon>
    </lineage>
</organism>
<keyword evidence="6" id="KW-0106">Calcium</keyword>
<dbReference type="SUPFAM" id="SSF53649">
    <property type="entry name" value="Alkaline phosphatase-like"/>
    <property type="match status" value="1"/>
</dbReference>
<dbReference type="GO" id="GO:0046872">
    <property type="term" value="F:metal ion binding"/>
    <property type="evidence" value="ECO:0007669"/>
    <property type="project" value="UniProtKB-KW"/>
</dbReference>
<dbReference type="EMBL" id="DVNK01000025">
    <property type="protein sequence ID" value="HIU46298.1"/>
    <property type="molecule type" value="Genomic_DNA"/>
</dbReference>
<dbReference type="InterPro" id="IPR000917">
    <property type="entry name" value="Sulfatase_N"/>
</dbReference>
<evidence type="ECO:0000256" key="3">
    <source>
        <dbReference type="ARBA" id="ARBA00022723"/>
    </source>
</evidence>
<accession>A0A9D1S4N1</accession>
<evidence type="ECO:0000256" key="5">
    <source>
        <dbReference type="ARBA" id="ARBA00022801"/>
    </source>
</evidence>
<evidence type="ECO:0000313" key="8">
    <source>
        <dbReference type="EMBL" id="HIU46298.1"/>
    </source>
</evidence>
<dbReference type="Pfam" id="PF00884">
    <property type="entry name" value="Sulfatase"/>
    <property type="match status" value="1"/>
</dbReference>
<dbReference type="PROSITE" id="PS00149">
    <property type="entry name" value="SULFATASE_2"/>
    <property type="match status" value="1"/>
</dbReference>
<keyword evidence="3" id="KW-0479">Metal-binding</keyword>
<reference evidence="8" key="1">
    <citation type="submission" date="2020-10" db="EMBL/GenBank/DDBJ databases">
        <authorList>
            <person name="Gilroy R."/>
        </authorList>
    </citation>
    <scope>NUCLEOTIDE SEQUENCE</scope>
    <source>
        <strain evidence="8">ChiSxjej2B14-8506</strain>
    </source>
</reference>
<comment type="cofactor">
    <cofactor evidence="1">
        <name>Ca(2+)</name>
        <dbReference type="ChEBI" id="CHEBI:29108"/>
    </cofactor>
</comment>
<proteinExistence type="inferred from homology"/>
<keyword evidence="5" id="KW-0378">Hydrolase</keyword>
<dbReference type="PANTHER" id="PTHR42693">
    <property type="entry name" value="ARYLSULFATASE FAMILY MEMBER"/>
    <property type="match status" value="1"/>
</dbReference>
<evidence type="ECO:0000256" key="2">
    <source>
        <dbReference type="ARBA" id="ARBA00008779"/>
    </source>
</evidence>
<evidence type="ECO:0000256" key="4">
    <source>
        <dbReference type="ARBA" id="ARBA00022729"/>
    </source>
</evidence>
<dbReference type="InterPro" id="IPR024607">
    <property type="entry name" value="Sulfatase_CS"/>
</dbReference>
<dbReference type="Proteomes" id="UP000824123">
    <property type="component" value="Unassembled WGS sequence"/>
</dbReference>
<comment type="caution">
    <text evidence="8">The sequence shown here is derived from an EMBL/GenBank/DDBJ whole genome shotgun (WGS) entry which is preliminary data.</text>
</comment>
<dbReference type="Gene3D" id="3.40.720.10">
    <property type="entry name" value="Alkaline Phosphatase, subunit A"/>
    <property type="match status" value="1"/>
</dbReference>
<reference evidence="8" key="2">
    <citation type="journal article" date="2021" name="PeerJ">
        <title>Extensive microbial diversity within the chicken gut microbiome revealed by metagenomics and culture.</title>
        <authorList>
            <person name="Gilroy R."/>
            <person name="Ravi A."/>
            <person name="Getino M."/>
            <person name="Pursley I."/>
            <person name="Horton D.L."/>
            <person name="Alikhan N.F."/>
            <person name="Baker D."/>
            <person name="Gharbi K."/>
            <person name="Hall N."/>
            <person name="Watson M."/>
            <person name="Adriaenssens E.M."/>
            <person name="Foster-Nyarko E."/>
            <person name="Jarju S."/>
            <person name="Secka A."/>
            <person name="Antonio M."/>
            <person name="Oren A."/>
            <person name="Chaudhuri R.R."/>
            <person name="La Ragione R."/>
            <person name="Hildebrand F."/>
            <person name="Pallen M.J."/>
        </authorList>
    </citation>
    <scope>NUCLEOTIDE SEQUENCE</scope>
    <source>
        <strain evidence="8">ChiSxjej2B14-8506</strain>
    </source>
</reference>
<keyword evidence="4" id="KW-0732">Signal</keyword>
<sequence length="457" mass="50387">MAKPNIVFILMDDLGWVDLGCTGSTFYETPRIDALAASGMTFGQAYASCPVCSPSRGSYLTGRYPARLGLTDWIDTTYRAHPQRATLIEAPYIHHLPRGNFTLPQALKAGGYHTWHVGKWHLGGREYYPDRVGYDVNIGGCDWGHPHQGYFAPYGIETLPDGPDGEYLTDRLTDEAIALIRGRSDDAPFFLSMCHYAVHTPIDAKPADIARFEAKAKQLGLDKCQAIVPGEKLPTHDWNVMRRVIQSDPAYAAMIYNLDWNIGRLIDALRDAGELDNTLVIFTSDNGGLATAEGSPTCNSPASEGKGWMYEGGTRVALLASWPGVIAPGACCDTPVTTTDFYPTLLDAAGLPPRPEQHLDGVSILPLLRGQTLSERPLFWHYPHYGNQGGRPGASVRLGDWKLIEFFEDGHCELYNLKTDIGEHDDLSAREPERVAQLRAMLHAWQDDVCAVMPTRA</sequence>
<comment type="similarity">
    <text evidence="2">Belongs to the sulfatase family.</text>
</comment>
<dbReference type="InterPro" id="IPR050738">
    <property type="entry name" value="Sulfatase"/>
</dbReference>
<dbReference type="AlphaFoldDB" id="A0A9D1S4N1"/>
<evidence type="ECO:0000259" key="7">
    <source>
        <dbReference type="Pfam" id="PF00884"/>
    </source>
</evidence>
<gene>
    <name evidence="8" type="ORF">IAC59_03450</name>
</gene>
<protein>
    <submittedName>
        <fullName evidence="8">Sulfatase</fullName>
    </submittedName>
</protein>
<evidence type="ECO:0000256" key="6">
    <source>
        <dbReference type="ARBA" id="ARBA00022837"/>
    </source>
</evidence>
<dbReference type="GO" id="GO:0004065">
    <property type="term" value="F:arylsulfatase activity"/>
    <property type="evidence" value="ECO:0007669"/>
    <property type="project" value="TreeGrafter"/>
</dbReference>